<dbReference type="PANTHER" id="PTHR43005">
    <property type="entry name" value="BLR7065 PROTEIN"/>
    <property type="match status" value="1"/>
</dbReference>
<feature type="transmembrane region" description="Helical" evidence="7">
    <location>
        <begin position="101"/>
        <end position="121"/>
    </location>
</feature>
<accession>A0A7V4TGS6</accession>
<keyword evidence="6 7" id="KW-0472">Membrane</keyword>
<evidence type="ECO:0000256" key="6">
    <source>
        <dbReference type="ARBA" id="ARBA00023136"/>
    </source>
</evidence>
<dbReference type="InterPro" id="IPR000515">
    <property type="entry name" value="MetI-like"/>
</dbReference>
<name>A0A7V4TGS6_9BACT</name>
<feature type="transmembrane region" description="Helical" evidence="7">
    <location>
        <begin position="7"/>
        <end position="29"/>
    </location>
</feature>
<feature type="transmembrane region" description="Helical" evidence="7">
    <location>
        <begin position="257"/>
        <end position="277"/>
    </location>
</feature>
<reference evidence="9" key="1">
    <citation type="journal article" date="2020" name="mSystems">
        <title>Genome- and Community-Level Interaction Insights into Carbon Utilization and Element Cycling Functions of Hydrothermarchaeota in Hydrothermal Sediment.</title>
        <authorList>
            <person name="Zhou Z."/>
            <person name="Liu Y."/>
            <person name="Xu W."/>
            <person name="Pan J."/>
            <person name="Luo Z.H."/>
            <person name="Li M."/>
        </authorList>
    </citation>
    <scope>NUCLEOTIDE SEQUENCE [LARGE SCALE GENOMIC DNA]</scope>
    <source>
        <strain evidence="9">SpSt-82</strain>
    </source>
</reference>
<gene>
    <name evidence="9" type="ORF">ENW11_07125</name>
</gene>
<protein>
    <submittedName>
        <fullName evidence="9">Sugar ABC transporter permease</fullName>
    </submittedName>
</protein>
<dbReference type="PANTHER" id="PTHR43005:SF2">
    <property type="entry name" value="INTEGRAL MEMBRANE SUGAR TRANSPORT PROTEIN"/>
    <property type="match status" value="1"/>
</dbReference>
<evidence type="ECO:0000313" key="9">
    <source>
        <dbReference type="EMBL" id="HGY39555.1"/>
    </source>
</evidence>
<dbReference type="SUPFAM" id="SSF161098">
    <property type="entry name" value="MetI-like"/>
    <property type="match status" value="1"/>
</dbReference>
<sequence>MQRVGFLMILPLLVILLGLTMYPFGYMVYMSFFRYSLASWEKPQFIGFSNYRDILRDRTAISSIDFTVLLLAVAVPLEILLGMAIAFLLRDTFGERVFRSALLIPMMVPAVVAGIAWKMLYNFEFGPVNYFLSLLGIPKISWLGTQFFSRLGVILIDVWQWTPFVFLVLYAGLQSLPRDIVEASFVDGASGFSAFRYIEFPLLRPLLFVVLIIRVIDALKIFDIVYMVTFGGPGSSTHSYSFYIYKVGVSFGWDIGYASALSVLLLIAVMLLVNLLIRGLRLKETLEL</sequence>
<evidence type="ECO:0000256" key="5">
    <source>
        <dbReference type="ARBA" id="ARBA00022989"/>
    </source>
</evidence>
<dbReference type="AlphaFoldDB" id="A0A7V4TGS6"/>
<dbReference type="PROSITE" id="PS50928">
    <property type="entry name" value="ABC_TM1"/>
    <property type="match status" value="1"/>
</dbReference>
<comment type="caution">
    <text evidence="9">The sequence shown here is derived from an EMBL/GenBank/DDBJ whole genome shotgun (WGS) entry which is preliminary data.</text>
</comment>
<dbReference type="GO" id="GO:0055085">
    <property type="term" value="P:transmembrane transport"/>
    <property type="evidence" value="ECO:0007669"/>
    <property type="project" value="InterPro"/>
</dbReference>
<evidence type="ECO:0000256" key="1">
    <source>
        <dbReference type="ARBA" id="ARBA00004651"/>
    </source>
</evidence>
<dbReference type="Pfam" id="PF00528">
    <property type="entry name" value="BPD_transp_1"/>
    <property type="match status" value="1"/>
</dbReference>
<dbReference type="CDD" id="cd06261">
    <property type="entry name" value="TM_PBP2"/>
    <property type="match status" value="1"/>
</dbReference>
<feature type="transmembrane region" description="Helical" evidence="7">
    <location>
        <begin position="66"/>
        <end position="89"/>
    </location>
</feature>
<keyword evidence="3" id="KW-1003">Cell membrane</keyword>
<evidence type="ECO:0000256" key="2">
    <source>
        <dbReference type="ARBA" id="ARBA00022448"/>
    </source>
</evidence>
<organism evidence="9">
    <name type="scientific">Candidatus Caldatribacterium saccharofermentans</name>
    <dbReference type="NCBI Taxonomy" id="1454753"/>
    <lineage>
        <taxon>Bacteria</taxon>
        <taxon>Pseudomonadati</taxon>
        <taxon>Atribacterota</taxon>
        <taxon>Atribacteria</taxon>
        <taxon>Atribacterales</taxon>
        <taxon>Candidatus Caldatribacteriaceae</taxon>
        <taxon>Candidatus Caldatribacterium</taxon>
    </lineage>
</organism>
<evidence type="ECO:0000259" key="8">
    <source>
        <dbReference type="PROSITE" id="PS50928"/>
    </source>
</evidence>
<feature type="transmembrane region" description="Helical" evidence="7">
    <location>
        <begin position="151"/>
        <end position="173"/>
    </location>
</feature>
<dbReference type="EMBL" id="DTIY01000048">
    <property type="protein sequence ID" value="HGY39555.1"/>
    <property type="molecule type" value="Genomic_DNA"/>
</dbReference>
<keyword evidence="4 7" id="KW-0812">Transmembrane</keyword>
<evidence type="ECO:0000256" key="4">
    <source>
        <dbReference type="ARBA" id="ARBA00022692"/>
    </source>
</evidence>
<keyword evidence="2 7" id="KW-0813">Transport</keyword>
<proteinExistence type="inferred from homology"/>
<dbReference type="Gene3D" id="1.10.3720.10">
    <property type="entry name" value="MetI-like"/>
    <property type="match status" value="1"/>
</dbReference>
<evidence type="ECO:0000256" key="7">
    <source>
        <dbReference type="RuleBase" id="RU363032"/>
    </source>
</evidence>
<dbReference type="InterPro" id="IPR035906">
    <property type="entry name" value="MetI-like_sf"/>
</dbReference>
<comment type="similarity">
    <text evidence="7">Belongs to the binding-protein-dependent transport system permease family.</text>
</comment>
<keyword evidence="5 7" id="KW-1133">Transmembrane helix</keyword>
<comment type="subcellular location">
    <subcellularLocation>
        <location evidence="1 7">Cell membrane</location>
        <topology evidence="1 7">Multi-pass membrane protein</topology>
    </subcellularLocation>
</comment>
<dbReference type="GO" id="GO:0005886">
    <property type="term" value="C:plasma membrane"/>
    <property type="evidence" value="ECO:0007669"/>
    <property type="project" value="UniProtKB-SubCell"/>
</dbReference>
<feature type="domain" description="ABC transmembrane type-1" evidence="8">
    <location>
        <begin position="64"/>
        <end position="276"/>
    </location>
</feature>
<evidence type="ECO:0000256" key="3">
    <source>
        <dbReference type="ARBA" id="ARBA00022475"/>
    </source>
</evidence>